<keyword evidence="1" id="KW-0694">RNA-binding</keyword>
<protein>
    <recommendedName>
        <fullName evidence="3">DRBM domain-containing protein</fullName>
    </recommendedName>
</protein>
<dbReference type="AlphaFoldDB" id="A0A8H6YF96"/>
<dbReference type="Proteomes" id="UP000620124">
    <property type="component" value="Unassembled WGS sequence"/>
</dbReference>
<accession>A0A8H6YF96</accession>
<feature type="region of interest" description="Disordered" evidence="2">
    <location>
        <begin position="16"/>
        <end position="49"/>
    </location>
</feature>
<name>A0A8H6YF96_9AGAR</name>
<proteinExistence type="predicted"/>
<dbReference type="GO" id="GO:0003723">
    <property type="term" value="F:RNA binding"/>
    <property type="evidence" value="ECO:0007669"/>
    <property type="project" value="UniProtKB-UniRule"/>
</dbReference>
<dbReference type="SUPFAM" id="SSF57903">
    <property type="entry name" value="FYVE/PHD zinc finger"/>
    <property type="match status" value="1"/>
</dbReference>
<keyword evidence="5" id="KW-1185">Reference proteome</keyword>
<organism evidence="4 5">
    <name type="scientific">Mycena venus</name>
    <dbReference type="NCBI Taxonomy" id="2733690"/>
    <lineage>
        <taxon>Eukaryota</taxon>
        <taxon>Fungi</taxon>
        <taxon>Dikarya</taxon>
        <taxon>Basidiomycota</taxon>
        <taxon>Agaricomycotina</taxon>
        <taxon>Agaricomycetes</taxon>
        <taxon>Agaricomycetidae</taxon>
        <taxon>Agaricales</taxon>
        <taxon>Marasmiineae</taxon>
        <taxon>Mycenaceae</taxon>
        <taxon>Mycena</taxon>
    </lineage>
</organism>
<dbReference type="InterPro" id="IPR011011">
    <property type="entry name" value="Znf_FYVE_PHD"/>
</dbReference>
<dbReference type="Gene3D" id="3.30.160.20">
    <property type="match status" value="1"/>
</dbReference>
<dbReference type="InterPro" id="IPR014720">
    <property type="entry name" value="dsRBD_dom"/>
</dbReference>
<dbReference type="InterPro" id="IPR011009">
    <property type="entry name" value="Kinase-like_dom_sf"/>
</dbReference>
<dbReference type="OrthoDB" id="3026831at2759"/>
<evidence type="ECO:0000259" key="3">
    <source>
        <dbReference type="PROSITE" id="PS50137"/>
    </source>
</evidence>
<feature type="compositionally biased region" description="Gly residues" evidence="2">
    <location>
        <begin position="19"/>
        <end position="41"/>
    </location>
</feature>
<evidence type="ECO:0000256" key="1">
    <source>
        <dbReference type="PROSITE-ProRule" id="PRU00266"/>
    </source>
</evidence>
<dbReference type="SUPFAM" id="SSF56112">
    <property type="entry name" value="Protein kinase-like (PK-like)"/>
    <property type="match status" value="1"/>
</dbReference>
<dbReference type="InterPro" id="IPR013083">
    <property type="entry name" value="Znf_RING/FYVE/PHD"/>
</dbReference>
<dbReference type="Pfam" id="PF00035">
    <property type="entry name" value="dsrm"/>
    <property type="match status" value="1"/>
</dbReference>
<evidence type="ECO:0000256" key="2">
    <source>
        <dbReference type="SAM" id="MobiDB-lite"/>
    </source>
</evidence>
<evidence type="ECO:0000313" key="4">
    <source>
        <dbReference type="EMBL" id="KAF7360090.1"/>
    </source>
</evidence>
<evidence type="ECO:0000313" key="5">
    <source>
        <dbReference type="Proteomes" id="UP000620124"/>
    </source>
</evidence>
<dbReference type="EMBL" id="JACAZI010000005">
    <property type="protein sequence ID" value="KAF7360090.1"/>
    <property type="molecule type" value="Genomic_DNA"/>
</dbReference>
<comment type="caution">
    <text evidence="4">The sequence shown here is derived from an EMBL/GenBank/DDBJ whole genome shotgun (WGS) entry which is preliminary data.</text>
</comment>
<dbReference type="Gene3D" id="3.30.40.10">
    <property type="entry name" value="Zinc/RING finger domain, C3HC4 (zinc finger)"/>
    <property type="match status" value="1"/>
</dbReference>
<dbReference type="Gene3D" id="1.10.510.10">
    <property type="entry name" value="Transferase(Phosphotransferase) domain 1"/>
    <property type="match status" value="1"/>
</dbReference>
<reference evidence="4" key="1">
    <citation type="submission" date="2020-05" db="EMBL/GenBank/DDBJ databases">
        <title>Mycena genomes resolve the evolution of fungal bioluminescence.</title>
        <authorList>
            <person name="Tsai I.J."/>
        </authorList>
    </citation>
    <scope>NUCLEOTIDE SEQUENCE</scope>
    <source>
        <strain evidence="4">CCC161011</strain>
    </source>
</reference>
<dbReference type="PROSITE" id="PS50137">
    <property type="entry name" value="DS_RBD"/>
    <property type="match status" value="1"/>
</dbReference>
<gene>
    <name evidence="4" type="ORF">MVEN_00737100</name>
</gene>
<dbReference type="SMART" id="SM00358">
    <property type="entry name" value="DSRM"/>
    <property type="match status" value="1"/>
</dbReference>
<sequence>MFPQASESQTGQIWQTISGGAGGLGGQGSDGGQGGRGGTGQGPRMNYDINTQHFSMPVHFVLQDYQSQSSDATQPVEERRRLRDANGVKIIRLKNLALIREIGSGPEYLFHAGENKGNAVIIKVFNSTGPAVRQRLDAAVALSKGMHPNLLRLLGISSPESCFHFMVYENVHWKNAEGPLSVALKKDLTRSIMLGFKMIAGLSAGINYISLQGVYLGSMKVENFDIFLDVNDRFVMCIHPPSLEDGNTAKHQEPHENAWVLLNGLCEKILVSANHLTHQDQINREPAIVDVVRPGSRPSLLSFGPTSQTIREEEPGVHPRREYIWLTLVRGEQSLATVAHRITLALDTEISSLHRLSQSDGQSAHRCTGYKREEITLATTMLHSAVVAYDAPSPSEICSVCHEVVGHHETFRCVCGASVPGTRHTIKCQVCKFWSHSDCVGNSTEFTCSLCLHLAIVQGEDPVSVGLEATPGGATAVPPPEPGSTGQDWDYLLKDNSDTSSTHSPFEPGPPLLFDSAQLPTPLVFHSKADHPSHPAVSPQSDMIPLCRHGFNTQRSHGAFSLSQESGMSTPDTPSSLFPSNTFLAACLTPPSEQAPRTFSGQSSYYYRMMLNNFAQQYGWVTTYESSWTGPQSQPRWTAVTYVNNIEYGRGIGRKRSSAKESAAKGALIAVGVVRA</sequence>
<dbReference type="SUPFAM" id="SSF54768">
    <property type="entry name" value="dsRNA-binding domain-like"/>
    <property type="match status" value="1"/>
</dbReference>
<feature type="domain" description="DRBM" evidence="3">
    <location>
        <begin position="606"/>
        <end position="673"/>
    </location>
</feature>